<gene>
    <name evidence="3" type="ORF">GCM10008961_17040</name>
</gene>
<proteinExistence type="predicted"/>
<evidence type="ECO:0000259" key="1">
    <source>
        <dbReference type="Pfam" id="PF00534"/>
    </source>
</evidence>
<dbReference type="Pfam" id="PF13439">
    <property type="entry name" value="Glyco_transf_4"/>
    <property type="match status" value="1"/>
</dbReference>
<dbReference type="CDD" id="cd03794">
    <property type="entry name" value="GT4_WbuB-like"/>
    <property type="match status" value="1"/>
</dbReference>
<reference evidence="4" key="1">
    <citation type="journal article" date="2019" name="Int. J. Syst. Evol. Microbiol.">
        <title>The Global Catalogue of Microorganisms (GCM) 10K type strain sequencing project: providing services to taxonomists for standard genome sequencing and annotation.</title>
        <authorList>
            <consortium name="The Broad Institute Genomics Platform"/>
            <consortium name="The Broad Institute Genome Sequencing Center for Infectious Disease"/>
            <person name="Wu L."/>
            <person name="Ma J."/>
        </authorList>
    </citation>
    <scope>NUCLEOTIDE SEQUENCE [LARGE SCALE GENOMIC DNA]</scope>
    <source>
        <strain evidence="4">JCM 31406</strain>
    </source>
</reference>
<evidence type="ECO:0000313" key="3">
    <source>
        <dbReference type="EMBL" id="GGS26106.1"/>
    </source>
</evidence>
<dbReference type="PANTHER" id="PTHR12526:SF609">
    <property type="entry name" value="LIPOPOLYSACCHARIDE BIOSYNTHESIS PROTEIN"/>
    <property type="match status" value="1"/>
</dbReference>
<sequence length="391" mass="44543">MRILINDYTGYAFPYELSCYLASMGHEIIHCYCESINIPQGSIKSTEKLRVFPITLSRRINKKSFVSRLFLEREYGSRSIEIIKQTKPDIVISGNMPIDSQALIIDYCNKNSIRTIHWWQDIYGVAIRNILTKRNRVIGKIIGDLYIKREMSCISRADAVIGITEDFENILKDHRVSTPFHVIHNWAPIKDLPKMEKENDWSIKNGFDSSFNIIYSGTLSMKHDPNIILRLAQKLETLDGIKIIIISEGDAPDYISRQAEKMSLKNINVLPFQKYELLPKVLATADCLLVLLEPEASEFSVPSKILAYACAGRPILASMPEENLSTKIISRNRFGLNSGSGDVDLLFNHAHYLFKNSEESSNMGKRARLYAEETFKIDIVAAKFLKVIQSI</sequence>
<evidence type="ECO:0000313" key="4">
    <source>
        <dbReference type="Proteomes" id="UP000620633"/>
    </source>
</evidence>
<organism evidence="3 4">
    <name type="scientific">Deinococcus knuensis</name>
    <dbReference type="NCBI Taxonomy" id="1837380"/>
    <lineage>
        <taxon>Bacteria</taxon>
        <taxon>Thermotogati</taxon>
        <taxon>Deinococcota</taxon>
        <taxon>Deinococci</taxon>
        <taxon>Deinococcales</taxon>
        <taxon>Deinococcaceae</taxon>
        <taxon>Deinococcus</taxon>
    </lineage>
</organism>
<dbReference type="Pfam" id="PF00534">
    <property type="entry name" value="Glycos_transf_1"/>
    <property type="match status" value="1"/>
</dbReference>
<keyword evidence="4" id="KW-1185">Reference proteome</keyword>
<comment type="caution">
    <text evidence="3">The sequence shown here is derived from an EMBL/GenBank/DDBJ whole genome shotgun (WGS) entry which is preliminary data.</text>
</comment>
<dbReference type="Gene3D" id="3.40.50.2000">
    <property type="entry name" value="Glycogen Phosphorylase B"/>
    <property type="match status" value="2"/>
</dbReference>
<protein>
    <submittedName>
        <fullName evidence="3">Glycosyltransferase WbuB</fullName>
    </submittedName>
</protein>
<feature type="domain" description="Glycosyl transferase family 1" evidence="1">
    <location>
        <begin position="205"/>
        <end position="368"/>
    </location>
</feature>
<name>A0ABQ2SEN8_9DEIO</name>
<dbReference type="PANTHER" id="PTHR12526">
    <property type="entry name" value="GLYCOSYLTRANSFERASE"/>
    <property type="match status" value="1"/>
</dbReference>
<dbReference type="Proteomes" id="UP000620633">
    <property type="component" value="Unassembled WGS sequence"/>
</dbReference>
<feature type="domain" description="Glycosyltransferase subfamily 4-like N-terminal" evidence="2">
    <location>
        <begin position="15"/>
        <end position="186"/>
    </location>
</feature>
<dbReference type="SUPFAM" id="SSF53756">
    <property type="entry name" value="UDP-Glycosyltransferase/glycogen phosphorylase"/>
    <property type="match status" value="1"/>
</dbReference>
<accession>A0ABQ2SEN8</accession>
<dbReference type="InterPro" id="IPR028098">
    <property type="entry name" value="Glyco_trans_4-like_N"/>
</dbReference>
<evidence type="ECO:0000259" key="2">
    <source>
        <dbReference type="Pfam" id="PF13439"/>
    </source>
</evidence>
<dbReference type="EMBL" id="BMQO01000005">
    <property type="protein sequence ID" value="GGS26106.1"/>
    <property type="molecule type" value="Genomic_DNA"/>
</dbReference>
<dbReference type="InterPro" id="IPR001296">
    <property type="entry name" value="Glyco_trans_1"/>
</dbReference>
<dbReference type="RefSeq" id="WP_189100815.1">
    <property type="nucleotide sequence ID" value="NZ_BMQO01000005.1"/>
</dbReference>